<feature type="transmembrane region" description="Helical" evidence="8">
    <location>
        <begin position="384"/>
        <end position="404"/>
    </location>
</feature>
<feature type="transmembrane region" description="Helical" evidence="8">
    <location>
        <begin position="224"/>
        <end position="243"/>
    </location>
</feature>
<feature type="transmembrane region" description="Helical" evidence="8">
    <location>
        <begin position="410"/>
        <end position="430"/>
    </location>
</feature>
<evidence type="ECO:0000256" key="8">
    <source>
        <dbReference type="SAM" id="Phobius"/>
    </source>
</evidence>
<evidence type="ECO:0000313" key="9">
    <source>
        <dbReference type="EMBL" id="MFC4907637.1"/>
    </source>
</evidence>
<gene>
    <name evidence="9" type="ORF">ACFPCY_09925</name>
</gene>
<sequence>MTGFPRGRARDSAARTRDSGGRTRDSGGRTRDLEGRTRGSDGRTRDSGGRTRGLGGRVRDLGPTRLDRTAVAGMCVSFTVIGVLQALYGPAAPAMRERFGISSGAVGLALSVHFVGGLLGVLCTPRLRRAGNRLFLGTALTTIAVGCSGFALAPTWPTALVAAFVAGVGFGWIDVGVNELFIEYYGTGGRNSTGMLNLLHGNFGVGAVLAPLLVGALPGRMYPWAFAACAALSLAVLGTVKGVAGGPVHVPSEGVRWAAAGRLTALFMVAFVLHVGVESGIGGWETSHLTGLGWTHGPAAMATSTFWLAMTGVRFAISPVARHFTAQRLLLACLVAMLAGLLLAHVGPVAPAGYFLAGLGVGPLFPTGLVWLTEKMPGVGGVTSYVIAASMLGGVLPSAIGAAAERWGTTAIPTALALMAAGALATALAIRALPATARSKAPIDADHRRTDDRRTDDRRTNDRRADDHQSAQ</sequence>
<comment type="caution">
    <text evidence="9">The sequence shown here is derived from an EMBL/GenBank/DDBJ whole genome shotgun (WGS) entry which is preliminary data.</text>
</comment>
<feature type="transmembrane region" description="Helical" evidence="8">
    <location>
        <begin position="352"/>
        <end position="372"/>
    </location>
</feature>
<evidence type="ECO:0000256" key="4">
    <source>
        <dbReference type="ARBA" id="ARBA00022692"/>
    </source>
</evidence>
<evidence type="ECO:0000256" key="6">
    <source>
        <dbReference type="ARBA" id="ARBA00023136"/>
    </source>
</evidence>
<evidence type="ECO:0000256" key="3">
    <source>
        <dbReference type="ARBA" id="ARBA00022448"/>
    </source>
</evidence>
<evidence type="ECO:0000313" key="10">
    <source>
        <dbReference type="Proteomes" id="UP001595872"/>
    </source>
</evidence>
<keyword evidence="5 8" id="KW-1133">Transmembrane helix</keyword>
<reference evidence="10" key="1">
    <citation type="journal article" date="2019" name="Int. J. Syst. Evol. Microbiol.">
        <title>The Global Catalogue of Microorganisms (GCM) 10K type strain sequencing project: providing services to taxonomists for standard genome sequencing and annotation.</title>
        <authorList>
            <consortium name="The Broad Institute Genomics Platform"/>
            <consortium name="The Broad Institute Genome Sequencing Center for Infectious Disease"/>
            <person name="Wu L."/>
            <person name="Ma J."/>
        </authorList>
    </citation>
    <scope>NUCLEOTIDE SEQUENCE [LARGE SCALE GENOMIC DNA]</scope>
    <source>
        <strain evidence="10">KLKA75</strain>
    </source>
</reference>
<comment type="similarity">
    <text evidence="2">Belongs to the major facilitator superfamily.</text>
</comment>
<dbReference type="InterPro" id="IPR011701">
    <property type="entry name" value="MFS"/>
</dbReference>
<feature type="transmembrane region" description="Helical" evidence="8">
    <location>
        <begin position="297"/>
        <end position="317"/>
    </location>
</feature>
<feature type="transmembrane region" description="Helical" evidence="8">
    <location>
        <begin position="255"/>
        <end position="277"/>
    </location>
</feature>
<dbReference type="PANTHER" id="PTHR23514">
    <property type="entry name" value="BYPASS OF STOP CODON PROTEIN 6"/>
    <property type="match status" value="1"/>
</dbReference>
<feature type="region of interest" description="Disordered" evidence="7">
    <location>
        <begin position="1"/>
        <end position="61"/>
    </location>
</feature>
<dbReference type="InterPro" id="IPR051788">
    <property type="entry name" value="MFS_Transporter"/>
</dbReference>
<dbReference type="RefSeq" id="WP_378253546.1">
    <property type="nucleotide sequence ID" value="NZ_JBHSIT010000002.1"/>
</dbReference>
<protein>
    <submittedName>
        <fullName evidence="9">MFS transporter</fullName>
    </submittedName>
</protein>
<feature type="transmembrane region" description="Helical" evidence="8">
    <location>
        <begin position="329"/>
        <end position="346"/>
    </location>
</feature>
<feature type="transmembrane region" description="Helical" evidence="8">
    <location>
        <begin position="100"/>
        <end position="122"/>
    </location>
</feature>
<feature type="compositionally biased region" description="Basic and acidic residues" evidence="7">
    <location>
        <begin position="8"/>
        <end position="49"/>
    </location>
</feature>
<accession>A0ABV9TU82</accession>
<keyword evidence="3" id="KW-0813">Transport</keyword>
<keyword evidence="10" id="KW-1185">Reference proteome</keyword>
<dbReference type="Proteomes" id="UP001595872">
    <property type="component" value="Unassembled WGS sequence"/>
</dbReference>
<dbReference type="PANTHER" id="PTHR23514:SF3">
    <property type="entry name" value="BYPASS OF STOP CODON PROTEIN 6"/>
    <property type="match status" value="1"/>
</dbReference>
<feature type="transmembrane region" description="Helical" evidence="8">
    <location>
        <begin position="134"/>
        <end position="153"/>
    </location>
</feature>
<keyword evidence="6 8" id="KW-0472">Membrane</keyword>
<organism evidence="9 10">
    <name type="scientific">Actinomadura gamaensis</name>
    <dbReference type="NCBI Taxonomy" id="1763541"/>
    <lineage>
        <taxon>Bacteria</taxon>
        <taxon>Bacillati</taxon>
        <taxon>Actinomycetota</taxon>
        <taxon>Actinomycetes</taxon>
        <taxon>Streptosporangiales</taxon>
        <taxon>Thermomonosporaceae</taxon>
        <taxon>Actinomadura</taxon>
    </lineage>
</organism>
<name>A0ABV9TU82_9ACTN</name>
<proteinExistence type="inferred from homology"/>
<feature type="transmembrane region" description="Helical" evidence="8">
    <location>
        <begin position="69"/>
        <end position="88"/>
    </location>
</feature>
<dbReference type="EMBL" id="JBHSIT010000002">
    <property type="protein sequence ID" value="MFC4907637.1"/>
    <property type="molecule type" value="Genomic_DNA"/>
</dbReference>
<comment type="subcellular location">
    <subcellularLocation>
        <location evidence="1">Endomembrane system</location>
        <topology evidence="1">Multi-pass membrane protein</topology>
    </subcellularLocation>
</comment>
<evidence type="ECO:0000256" key="5">
    <source>
        <dbReference type="ARBA" id="ARBA00022989"/>
    </source>
</evidence>
<evidence type="ECO:0000256" key="2">
    <source>
        <dbReference type="ARBA" id="ARBA00008335"/>
    </source>
</evidence>
<feature type="region of interest" description="Disordered" evidence="7">
    <location>
        <begin position="441"/>
        <end position="472"/>
    </location>
</feature>
<feature type="transmembrane region" description="Helical" evidence="8">
    <location>
        <begin position="198"/>
        <end position="218"/>
    </location>
</feature>
<dbReference type="Pfam" id="PF07690">
    <property type="entry name" value="MFS_1"/>
    <property type="match status" value="1"/>
</dbReference>
<dbReference type="InterPro" id="IPR036259">
    <property type="entry name" value="MFS_trans_sf"/>
</dbReference>
<evidence type="ECO:0000256" key="7">
    <source>
        <dbReference type="SAM" id="MobiDB-lite"/>
    </source>
</evidence>
<keyword evidence="4 8" id="KW-0812">Transmembrane</keyword>
<evidence type="ECO:0000256" key="1">
    <source>
        <dbReference type="ARBA" id="ARBA00004127"/>
    </source>
</evidence>
<feature type="transmembrane region" description="Helical" evidence="8">
    <location>
        <begin position="159"/>
        <end position="177"/>
    </location>
</feature>
<dbReference type="SUPFAM" id="SSF103473">
    <property type="entry name" value="MFS general substrate transporter"/>
    <property type="match status" value="1"/>
</dbReference>
<dbReference type="Gene3D" id="1.20.1250.20">
    <property type="entry name" value="MFS general substrate transporter like domains"/>
    <property type="match status" value="2"/>
</dbReference>